<gene>
    <name evidence="7" type="ORF">POVCU1_008470</name>
    <name evidence="8" type="ORF">POVCU2_0031470</name>
</gene>
<dbReference type="AlphaFoldDB" id="A0A1A8VVI9"/>
<keyword evidence="2" id="KW-0479">Metal-binding</keyword>
<dbReference type="GO" id="GO:0046872">
    <property type="term" value="F:metal ion binding"/>
    <property type="evidence" value="ECO:0007669"/>
    <property type="project" value="UniProtKB-KW"/>
</dbReference>
<evidence type="ECO:0000313" key="9">
    <source>
        <dbReference type="Proteomes" id="UP000078546"/>
    </source>
</evidence>
<accession>A0A1A8VVI9</accession>
<feature type="domain" description="Iron-binding zinc finger CDGSH type" evidence="6">
    <location>
        <begin position="24"/>
        <end position="68"/>
    </location>
</feature>
<evidence type="ECO:0000313" key="8">
    <source>
        <dbReference type="EMBL" id="SBS85442.1"/>
    </source>
</evidence>
<proteinExistence type="predicted"/>
<dbReference type="Proteomes" id="UP000078560">
    <property type="component" value="Unassembled WGS sequence"/>
</dbReference>
<sequence length="96" mass="11167">MGNFLLKEKGSDIFRKKGDILNIKNFKPVHVETIYPPLKKSKKISVCRCWKSNNFPYCDNTHQKLQQQGIICGPLLLEIRKSSSVYIRTEEKKEVV</sequence>
<evidence type="ECO:0000256" key="1">
    <source>
        <dbReference type="ARBA" id="ARBA00022714"/>
    </source>
</evidence>
<comment type="cofactor">
    <cofactor evidence="5">
        <name>[2Fe-2S] cluster</name>
        <dbReference type="ChEBI" id="CHEBI:190135"/>
    </cofactor>
</comment>
<evidence type="ECO:0000256" key="4">
    <source>
        <dbReference type="ARBA" id="ARBA00023014"/>
    </source>
</evidence>
<organism evidence="7 9">
    <name type="scientific">Plasmodium ovale curtisi</name>
    <dbReference type="NCBI Taxonomy" id="864141"/>
    <lineage>
        <taxon>Eukaryota</taxon>
        <taxon>Sar</taxon>
        <taxon>Alveolata</taxon>
        <taxon>Apicomplexa</taxon>
        <taxon>Aconoidasida</taxon>
        <taxon>Haemosporida</taxon>
        <taxon>Plasmodiidae</taxon>
        <taxon>Plasmodium</taxon>
        <taxon>Plasmodium (Plasmodium)</taxon>
    </lineage>
</organism>
<keyword evidence="1" id="KW-0001">2Fe-2S</keyword>
<keyword evidence="4" id="KW-0411">Iron-sulfur</keyword>
<evidence type="ECO:0000256" key="3">
    <source>
        <dbReference type="ARBA" id="ARBA00023004"/>
    </source>
</evidence>
<protein>
    <recommendedName>
        <fullName evidence="6">Iron-binding zinc finger CDGSH type domain-containing protein</fullName>
    </recommendedName>
</protein>
<dbReference type="EMBL" id="FLQU01000422">
    <property type="protein sequence ID" value="SBS85442.1"/>
    <property type="molecule type" value="Genomic_DNA"/>
</dbReference>
<dbReference type="Gene3D" id="3.40.5.90">
    <property type="entry name" value="CDGSH iron-sulfur domain, mitoNEET-type"/>
    <property type="match status" value="1"/>
</dbReference>
<evidence type="ECO:0000256" key="2">
    <source>
        <dbReference type="ARBA" id="ARBA00022723"/>
    </source>
</evidence>
<evidence type="ECO:0000313" key="10">
    <source>
        <dbReference type="Proteomes" id="UP000078560"/>
    </source>
</evidence>
<dbReference type="GO" id="GO:0051537">
    <property type="term" value="F:2 iron, 2 sulfur cluster binding"/>
    <property type="evidence" value="ECO:0007669"/>
    <property type="project" value="UniProtKB-KW"/>
</dbReference>
<name>A0A1A8VVI9_PLAOA</name>
<dbReference type="SMART" id="SM00704">
    <property type="entry name" value="ZnF_CDGSH"/>
    <property type="match status" value="1"/>
</dbReference>
<dbReference type="Pfam" id="PF09360">
    <property type="entry name" value="zf-CDGSH"/>
    <property type="match status" value="1"/>
</dbReference>
<evidence type="ECO:0000313" key="7">
    <source>
        <dbReference type="EMBL" id="SBS82848.1"/>
    </source>
</evidence>
<reference evidence="9 10" key="2">
    <citation type="submission" date="2016-05" db="EMBL/GenBank/DDBJ databases">
        <authorList>
            <person name="Naeem Raeece"/>
        </authorList>
    </citation>
    <scope>NUCLEOTIDE SEQUENCE [LARGE SCALE GENOMIC DNA]</scope>
</reference>
<keyword evidence="3" id="KW-0408">Iron</keyword>
<evidence type="ECO:0000256" key="5">
    <source>
        <dbReference type="ARBA" id="ARBA00034078"/>
    </source>
</evidence>
<evidence type="ECO:0000259" key="6">
    <source>
        <dbReference type="SMART" id="SM00704"/>
    </source>
</evidence>
<dbReference type="VEuPathDB" id="PlasmoDB:PocGH01_00016800"/>
<dbReference type="EMBL" id="FLQV01000147">
    <property type="protein sequence ID" value="SBS82848.1"/>
    <property type="molecule type" value="Genomic_DNA"/>
</dbReference>
<dbReference type="Proteomes" id="UP000078546">
    <property type="component" value="Unassembled WGS sequence"/>
</dbReference>
<dbReference type="InterPro" id="IPR018967">
    <property type="entry name" value="FeS-contain_CDGSH-typ"/>
</dbReference>
<dbReference type="InterPro" id="IPR042216">
    <property type="entry name" value="MitoNEET_CISD"/>
</dbReference>
<reference evidence="7" key="1">
    <citation type="submission" date="2016-05" db="EMBL/GenBank/DDBJ databases">
        <authorList>
            <person name="Lavstsen T."/>
            <person name="Jespersen J.S."/>
        </authorList>
    </citation>
    <scope>NUCLEOTIDE SEQUENCE [LARGE SCALE GENOMIC DNA]</scope>
</reference>
<dbReference type="GO" id="GO:0005737">
    <property type="term" value="C:cytoplasm"/>
    <property type="evidence" value="ECO:0007669"/>
    <property type="project" value="UniProtKB-ARBA"/>
</dbReference>